<dbReference type="GO" id="GO:0005886">
    <property type="term" value="C:plasma membrane"/>
    <property type="evidence" value="ECO:0007669"/>
    <property type="project" value="UniProtKB-SubCell"/>
</dbReference>
<evidence type="ECO:0000256" key="7">
    <source>
        <dbReference type="ARBA" id="ARBA00023008"/>
    </source>
</evidence>
<dbReference type="GO" id="GO:0005507">
    <property type="term" value="F:copper ion binding"/>
    <property type="evidence" value="ECO:0007669"/>
    <property type="project" value="InterPro"/>
</dbReference>
<evidence type="ECO:0000256" key="5">
    <source>
        <dbReference type="ARBA" id="ARBA00022729"/>
    </source>
</evidence>
<dbReference type="Proteomes" id="UP000477750">
    <property type="component" value="Unassembled WGS sequence"/>
</dbReference>
<evidence type="ECO:0000313" key="13">
    <source>
        <dbReference type="EMBL" id="MQM25238.1"/>
    </source>
</evidence>
<dbReference type="InterPro" id="IPR007348">
    <property type="entry name" value="CopC_dom"/>
</dbReference>
<feature type="transmembrane region" description="Helical" evidence="10">
    <location>
        <begin position="289"/>
        <end position="307"/>
    </location>
</feature>
<gene>
    <name evidence="13" type="ORF">GFD30_06580</name>
</gene>
<comment type="subcellular location">
    <subcellularLocation>
        <location evidence="1">Cell membrane</location>
        <topology evidence="1">Multi-pass membrane protein</topology>
    </subcellularLocation>
</comment>
<dbReference type="InterPro" id="IPR014756">
    <property type="entry name" value="Ig_E-set"/>
</dbReference>
<dbReference type="PANTHER" id="PTHR34820:SF4">
    <property type="entry name" value="INNER MEMBRANE PROTEIN YEBZ"/>
    <property type="match status" value="1"/>
</dbReference>
<feature type="transmembrane region" description="Helical" evidence="10">
    <location>
        <begin position="187"/>
        <end position="205"/>
    </location>
</feature>
<proteinExistence type="predicted"/>
<evidence type="ECO:0000259" key="12">
    <source>
        <dbReference type="Pfam" id="PF05425"/>
    </source>
</evidence>
<evidence type="ECO:0000256" key="2">
    <source>
        <dbReference type="ARBA" id="ARBA00022475"/>
    </source>
</evidence>
<dbReference type="GO" id="GO:0006825">
    <property type="term" value="P:copper ion transport"/>
    <property type="evidence" value="ECO:0007669"/>
    <property type="project" value="InterPro"/>
</dbReference>
<evidence type="ECO:0000256" key="6">
    <source>
        <dbReference type="ARBA" id="ARBA00022989"/>
    </source>
</evidence>
<dbReference type="InterPro" id="IPR014755">
    <property type="entry name" value="Cu-Rt/internalin_Ig-like"/>
</dbReference>
<keyword evidence="8 10" id="KW-0472">Membrane</keyword>
<dbReference type="InterPro" id="IPR008457">
    <property type="entry name" value="Cu-R_CopD_dom"/>
</dbReference>
<keyword evidence="14" id="KW-1185">Reference proteome</keyword>
<keyword evidence="5" id="KW-0732">Signal</keyword>
<feature type="transmembrane region" description="Helical" evidence="10">
    <location>
        <begin position="437"/>
        <end position="456"/>
    </location>
</feature>
<reference evidence="13 14" key="1">
    <citation type="submission" date="2019-10" db="EMBL/GenBank/DDBJ databases">
        <title>Glycomyces albidus sp. nov., a novel actinomycete isolated from rhizosphere soil of wheat (Triticum aestivum L.).</title>
        <authorList>
            <person name="Qian L."/>
        </authorList>
    </citation>
    <scope>NUCLEOTIDE SEQUENCE [LARGE SCALE GENOMIC DNA]</scope>
    <source>
        <strain evidence="13 14">NEAU-7082</strain>
    </source>
</reference>
<comment type="caution">
    <text evidence="13">The sequence shown here is derived from an EMBL/GenBank/DDBJ whole genome shotgun (WGS) entry which is preliminary data.</text>
</comment>
<dbReference type="RefSeq" id="WP_153024391.1">
    <property type="nucleotide sequence ID" value="NZ_WIAO01000005.1"/>
</dbReference>
<evidence type="ECO:0000256" key="10">
    <source>
        <dbReference type="SAM" id="Phobius"/>
    </source>
</evidence>
<feature type="transmembrane region" description="Helical" evidence="10">
    <location>
        <begin position="396"/>
        <end position="416"/>
    </location>
</feature>
<dbReference type="Pfam" id="PF05425">
    <property type="entry name" value="CopD"/>
    <property type="match status" value="1"/>
</dbReference>
<keyword evidence="2" id="KW-1003">Cell membrane</keyword>
<feature type="transmembrane region" description="Helical" evidence="10">
    <location>
        <begin position="361"/>
        <end position="384"/>
    </location>
</feature>
<feature type="transmembrane region" description="Helical" evidence="10">
    <location>
        <begin position="217"/>
        <end position="238"/>
    </location>
</feature>
<keyword evidence="3 10" id="KW-0812">Transmembrane</keyword>
<dbReference type="PANTHER" id="PTHR34820">
    <property type="entry name" value="INNER MEMBRANE PROTEIN YEBZ"/>
    <property type="match status" value="1"/>
</dbReference>
<protein>
    <recommendedName>
        <fullName evidence="15">Copper resistance protein CopC</fullName>
    </recommendedName>
</protein>
<evidence type="ECO:0008006" key="15">
    <source>
        <dbReference type="Google" id="ProtNLM"/>
    </source>
</evidence>
<evidence type="ECO:0000256" key="1">
    <source>
        <dbReference type="ARBA" id="ARBA00004651"/>
    </source>
</evidence>
<evidence type="ECO:0000313" key="14">
    <source>
        <dbReference type="Proteomes" id="UP000477750"/>
    </source>
</evidence>
<dbReference type="EMBL" id="WIAO01000005">
    <property type="protein sequence ID" value="MQM25238.1"/>
    <property type="molecule type" value="Genomic_DNA"/>
</dbReference>
<evidence type="ECO:0000256" key="9">
    <source>
        <dbReference type="SAM" id="MobiDB-lite"/>
    </source>
</evidence>
<dbReference type="SUPFAM" id="SSF81296">
    <property type="entry name" value="E set domains"/>
    <property type="match status" value="1"/>
</dbReference>
<feature type="region of interest" description="Disordered" evidence="9">
    <location>
        <begin position="1"/>
        <end position="37"/>
    </location>
</feature>
<keyword evidence="7" id="KW-0186">Copper</keyword>
<evidence type="ECO:0000256" key="8">
    <source>
        <dbReference type="ARBA" id="ARBA00023136"/>
    </source>
</evidence>
<accession>A0A6L5G6L1</accession>
<name>A0A6L5G6L1_9ACTN</name>
<evidence type="ECO:0000259" key="11">
    <source>
        <dbReference type="Pfam" id="PF04234"/>
    </source>
</evidence>
<dbReference type="Gene3D" id="2.60.40.1220">
    <property type="match status" value="1"/>
</dbReference>
<evidence type="ECO:0000256" key="3">
    <source>
        <dbReference type="ARBA" id="ARBA00022692"/>
    </source>
</evidence>
<feature type="domain" description="Copper resistance protein D" evidence="12">
    <location>
        <begin position="358"/>
        <end position="452"/>
    </location>
</feature>
<dbReference type="InterPro" id="IPR032694">
    <property type="entry name" value="CopC/D"/>
</dbReference>
<sequence>MLCRPTTQSRLATPPSTRRRTSAPDPRTSRHGAAPGRRLAVRSAWSSLAAALIGVLWASAASAHAAATETDPASGAVLDAAPSEVVVEFNEPVTPVDAGTGVVAPDGDRADTGVAQSEDGTAITIAVDADLEGTYLVGYRVVSDDGHPVSGTFTYSVVTETEPPGAEALTAAGTDPFVQALLYGNRWFGYAALALALGAGILLVAGARPREAAAKLVASGLAVVAMTAVLGLPLQAAYETGTGIADLDAAGLQSVMQSNIGLAALLRLLLVLLALPLMRTVVTGEDEPGRPLTAGLAGIGLALGATWPLAGHPMASDPVVVAFVADWVHLVTALAWGGGVFALLILALRKDTEIPDRTAELWIALVPWLLANLIVAGIASSLLHIDSIEALTQTRYGRLVLLKAGILIVLVAVGLLTRRAMVRGAEGRGRLRLMAGVETVFLAVVLGAVAVLVQAVPAKTALLEAETTESASTETATLVATEAYTAQVVLEPGRPGANSVRILADDLEGAAFAAVEWEATYGLEGEEPEELRLIELRTGILAGEANLGEAGRWVFTFTLTDDAGNTATAEAVVDIS</sequence>
<feature type="compositionally biased region" description="Polar residues" evidence="9">
    <location>
        <begin position="1"/>
        <end position="16"/>
    </location>
</feature>
<keyword evidence="4" id="KW-0479">Metal-binding</keyword>
<feature type="domain" description="CopC" evidence="11">
    <location>
        <begin position="64"/>
        <end position="157"/>
    </location>
</feature>
<keyword evidence="6 10" id="KW-1133">Transmembrane helix</keyword>
<feature type="transmembrane region" description="Helical" evidence="10">
    <location>
        <begin position="258"/>
        <end position="277"/>
    </location>
</feature>
<evidence type="ECO:0000256" key="4">
    <source>
        <dbReference type="ARBA" id="ARBA00022723"/>
    </source>
</evidence>
<feature type="transmembrane region" description="Helical" evidence="10">
    <location>
        <begin position="327"/>
        <end position="349"/>
    </location>
</feature>
<dbReference type="Pfam" id="PF04234">
    <property type="entry name" value="CopC"/>
    <property type="match status" value="1"/>
</dbReference>
<dbReference type="GO" id="GO:0042597">
    <property type="term" value="C:periplasmic space"/>
    <property type="evidence" value="ECO:0007669"/>
    <property type="project" value="InterPro"/>
</dbReference>
<feature type="transmembrane region" description="Helical" evidence="10">
    <location>
        <begin position="39"/>
        <end position="60"/>
    </location>
</feature>
<organism evidence="13 14">
    <name type="scientific">Glycomyces albidus</name>
    <dbReference type="NCBI Taxonomy" id="2656774"/>
    <lineage>
        <taxon>Bacteria</taxon>
        <taxon>Bacillati</taxon>
        <taxon>Actinomycetota</taxon>
        <taxon>Actinomycetes</taxon>
        <taxon>Glycomycetales</taxon>
        <taxon>Glycomycetaceae</taxon>
        <taxon>Glycomyces</taxon>
    </lineage>
</organism>
<dbReference type="GO" id="GO:0046688">
    <property type="term" value="P:response to copper ion"/>
    <property type="evidence" value="ECO:0007669"/>
    <property type="project" value="InterPro"/>
</dbReference>
<dbReference type="AlphaFoldDB" id="A0A6L5G6L1"/>